<organism evidence="1 2">
    <name type="scientific">Pantoea dispersa</name>
    <dbReference type="NCBI Taxonomy" id="59814"/>
    <lineage>
        <taxon>Bacteria</taxon>
        <taxon>Pseudomonadati</taxon>
        <taxon>Pseudomonadota</taxon>
        <taxon>Gammaproteobacteria</taxon>
        <taxon>Enterobacterales</taxon>
        <taxon>Erwiniaceae</taxon>
        <taxon>Pantoea</taxon>
    </lineage>
</organism>
<dbReference type="AlphaFoldDB" id="A0A8E1S230"/>
<protein>
    <submittedName>
        <fullName evidence="1">Uncharacterized protein</fullName>
    </submittedName>
</protein>
<gene>
    <name evidence="1" type="ORF">SA3R_02440</name>
</gene>
<sequence length="196" mass="22579">MGKTFSFVHDCTYNIKVDLKNDFQKLNKTYFDIFCSYYYSFSSLVSSGHYSPAIVILRSMLEIHIKAVYVEFVEKPKGTEVSDILKGAVKFPSFYQMADTLDKYMMQSTPEAEGAYMQFTKKNLAQYNKFSYFVHGSGEFIEQMFHNGKFGFSHESINDILCSAKGLFETFSLFYFGVQGQMENFRKLASIIDNGQ</sequence>
<evidence type="ECO:0000313" key="1">
    <source>
        <dbReference type="EMBL" id="KTS69556.1"/>
    </source>
</evidence>
<evidence type="ECO:0000313" key="2">
    <source>
        <dbReference type="Proteomes" id="UP000071979"/>
    </source>
</evidence>
<dbReference type="Proteomes" id="UP000071979">
    <property type="component" value="Unassembled WGS sequence"/>
</dbReference>
<name>A0A8E1S230_9GAMM</name>
<reference evidence="1 2" key="1">
    <citation type="journal article" date="2016" name="Front. Microbiol.">
        <title>Genomic Resource of Rice Seed Associated Bacteria.</title>
        <authorList>
            <person name="Midha S."/>
            <person name="Bansal K."/>
            <person name="Sharma S."/>
            <person name="Kumar N."/>
            <person name="Patil P.P."/>
            <person name="Chaudhry V."/>
            <person name="Patil P.B."/>
        </authorList>
    </citation>
    <scope>NUCLEOTIDE SEQUENCE [LARGE SCALE GENOMIC DNA]</scope>
    <source>
        <strain evidence="1 2">SA3</strain>
    </source>
</reference>
<accession>A0A8E1S230</accession>
<comment type="caution">
    <text evidence="1">The sequence shown here is derived from an EMBL/GenBank/DDBJ whole genome shotgun (WGS) entry which is preliminary data.</text>
</comment>
<proteinExistence type="predicted"/>
<dbReference type="EMBL" id="LDSE01000004">
    <property type="protein sequence ID" value="KTS69556.1"/>
    <property type="molecule type" value="Genomic_DNA"/>
</dbReference>